<organism evidence="3 4">
    <name type="scientific">Cyclotella atomus</name>
    <dbReference type="NCBI Taxonomy" id="382360"/>
    <lineage>
        <taxon>Eukaryota</taxon>
        <taxon>Sar</taxon>
        <taxon>Stramenopiles</taxon>
        <taxon>Ochrophyta</taxon>
        <taxon>Bacillariophyta</taxon>
        <taxon>Coscinodiscophyceae</taxon>
        <taxon>Thalassiosirophycidae</taxon>
        <taxon>Stephanodiscales</taxon>
        <taxon>Stephanodiscaceae</taxon>
        <taxon>Cyclotella</taxon>
    </lineage>
</organism>
<feature type="compositionally biased region" description="Low complexity" evidence="1">
    <location>
        <begin position="670"/>
        <end position="685"/>
    </location>
</feature>
<dbReference type="PROSITE" id="PS50011">
    <property type="entry name" value="PROTEIN_KINASE_DOM"/>
    <property type="match status" value="1"/>
</dbReference>
<reference evidence="3 4" key="1">
    <citation type="submission" date="2024-10" db="EMBL/GenBank/DDBJ databases">
        <title>Updated reference genomes for cyclostephanoid diatoms.</title>
        <authorList>
            <person name="Roberts W.R."/>
            <person name="Alverson A.J."/>
        </authorList>
    </citation>
    <scope>NUCLEOTIDE SEQUENCE [LARGE SCALE GENOMIC DNA]</scope>
    <source>
        <strain evidence="3 4">AJA010-31</strain>
    </source>
</reference>
<dbReference type="Gene3D" id="1.25.10.10">
    <property type="entry name" value="Leucine-rich Repeat Variant"/>
    <property type="match status" value="1"/>
</dbReference>
<feature type="compositionally biased region" description="Polar residues" evidence="1">
    <location>
        <begin position="687"/>
        <end position="699"/>
    </location>
</feature>
<comment type="caution">
    <text evidence="3">The sequence shown here is derived from an EMBL/GenBank/DDBJ whole genome shotgun (WGS) entry which is preliminary data.</text>
</comment>
<accession>A0ABD3Q805</accession>
<gene>
    <name evidence="3" type="ORF">ACHAWO_003232</name>
</gene>
<dbReference type="SUPFAM" id="SSF48371">
    <property type="entry name" value="ARM repeat"/>
    <property type="match status" value="1"/>
</dbReference>
<evidence type="ECO:0000313" key="3">
    <source>
        <dbReference type="EMBL" id="KAL3796076.1"/>
    </source>
</evidence>
<dbReference type="Proteomes" id="UP001530400">
    <property type="component" value="Unassembled WGS sequence"/>
</dbReference>
<dbReference type="InterPro" id="IPR000719">
    <property type="entry name" value="Prot_kinase_dom"/>
</dbReference>
<feature type="region of interest" description="Disordered" evidence="1">
    <location>
        <begin position="605"/>
        <end position="625"/>
    </location>
</feature>
<feature type="compositionally biased region" description="Polar residues" evidence="1">
    <location>
        <begin position="29"/>
        <end position="49"/>
    </location>
</feature>
<dbReference type="Gene3D" id="3.30.200.20">
    <property type="entry name" value="Phosphorylase Kinase, domain 1"/>
    <property type="match status" value="1"/>
</dbReference>
<proteinExistence type="predicted"/>
<feature type="domain" description="Protein kinase" evidence="2">
    <location>
        <begin position="1"/>
        <end position="347"/>
    </location>
</feature>
<dbReference type="InterPro" id="IPR051177">
    <property type="entry name" value="CIK-Related_Protein"/>
</dbReference>
<evidence type="ECO:0000256" key="1">
    <source>
        <dbReference type="SAM" id="MobiDB-lite"/>
    </source>
</evidence>
<feature type="region of interest" description="Disordered" evidence="1">
    <location>
        <begin position="655"/>
        <end position="799"/>
    </location>
</feature>
<dbReference type="AlphaFoldDB" id="A0ABD3Q805"/>
<feature type="compositionally biased region" description="Polar residues" evidence="1">
    <location>
        <begin position="750"/>
        <end position="759"/>
    </location>
</feature>
<sequence>MTSWLGSLWGSSTSSLPYDLSSSPEHTTRSGWSLHTATPKQKTSASSESYSAFRAAKSELAKCPLRAGRMGGETQLIPALHHFQRQKRLVHPKILRAHATLDTDYSDEKSAPGLNELSKTLTTGTLIIVTEKVIPLDEWLDNTLSLSGNHSQNNAQQISWGIYNLVEALVFLHNQAKLAHGNVSPDAIYVTPGGDFKLGGFDLVTPLGNDQPEQTPTHHFRSYDPAGVCPDDYRSPERLSQRYDAMTSDPVHSMDCYSLAILIEYIYSHPNAGSGGKVPPALQKALARMKNDSPKLRPRLKPLLKCPVFDNAYVKMQLFLDEAMAKPVEERIAFLQSCIELLNRGVIDGKAAVYKLLPLLIMILKSNAGNEQAMSQEVNRRQVLAVVPLLFQVAELYLTKSDAADSKETPFQTHIAPLIPSLFGINDRGVRGAILQKIHLLESQLDKSTLNTQVFDPMCSGFTDTSGPLRELTLKSTIVLVPKLNAASLEKLVRYLVRLQSDPEASIRTNTIIFVGKVAPNLSEVSRQKLILPAFTRAMKDPFTPCRLAALKAVTACKTYFTQRDVSEKVLPCIIPFLLDASKDVRVEAFTVVDMFLVGLREESGRMGDGGGEGGGGQSGASGIGAAPTSGGYLSGLSSWMSTSTDTAAAATTAPSAGVATTNPVAPAVPSSANGSGMASNNPNAPKFSSLSLSDTQIGGASKIHANSSPGGWDDGDDGWGDDDFGSSPGGAKTKSDDDDFFASFDSSKPKTVSGTGLSASRPAPKLNQSSGLKVKKMPKPAVKKLPVNDSLDEGWDDF</sequence>
<evidence type="ECO:0000259" key="2">
    <source>
        <dbReference type="PROSITE" id="PS50011"/>
    </source>
</evidence>
<protein>
    <recommendedName>
        <fullName evidence="2">Protein kinase domain-containing protein</fullName>
    </recommendedName>
</protein>
<feature type="compositionally biased region" description="Basic residues" evidence="1">
    <location>
        <begin position="774"/>
        <end position="783"/>
    </location>
</feature>
<dbReference type="Gene3D" id="1.10.510.10">
    <property type="entry name" value="Transferase(Phosphotransferase) domain 1"/>
    <property type="match status" value="1"/>
</dbReference>
<keyword evidence="4" id="KW-1185">Reference proteome</keyword>
<dbReference type="EMBL" id="JALLPJ020000301">
    <property type="protein sequence ID" value="KAL3796076.1"/>
    <property type="molecule type" value="Genomic_DNA"/>
</dbReference>
<dbReference type="InterPro" id="IPR011009">
    <property type="entry name" value="Kinase-like_dom_sf"/>
</dbReference>
<dbReference type="InterPro" id="IPR011989">
    <property type="entry name" value="ARM-like"/>
</dbReference>
<dbReference type="PANTHER" id="PTHR12984:SF3">
    <property type="entry name" value="N-TERMINAL KINASE-LIKE PROTEIN"/>
    <property type="match status" value="1"/>
</dbReference>
<feature type="region of interest" description="Disordered" evidence="1">
    <location>
        <begin position="14"/>
        <end position="49"/>
    </location>
</feature>
<feature type="compositionally biased region" description="Acidic residues" evidence="1">
    <location>
        <begin position="714"/>
        <end position="725"/>
    </location>
</feature>
<name>A0ABD3Q805_9STRA</name>
<dbReference type="SUPFAM" id="SSF56112">
    <property type="entry name" value="Protein kinase-like (PK-like)"/>
    <property type="match status" value="1"/>
</dbReference>
<dbReference type="PANTHER" id="PTHR12984">
    <property type="entry name" value="SCY1-RELATED S/T PROTEIN KINASE-LIKE"/>
    <property type="match status" value="1"/>
</dbReference>
<feature type="compositionally biased region" description="Low complexity" evidence="1">
    <location>
        <begin position="14"/>
        <end position="24"/>
    </location>
</feature>
<evidence type="ECO:0000313" key="4">
    <source>
        <dbReference type="Proteomes" id="UP001530400"/>
    </source>
</evidence>
<dbReference type="InterPro" id="IPR016024">
    <property type="entry name" value="ARM-type_fold"/>
</dbReference>
<feature type="compositionally biased region" description="Gly residues" evidence="1">
    <location>
        <begin position="607"/>
        <end position="623"/>
    </location>
</feature>